<dbReference type="PANTHER" id="PTHR30053">
    <property type="entry name" value="ELONGATION FACTOR P"/>
    <property type="match status" value="1"/>
</dbReference>
<dbReference type="FunFam" id="2.40.50.140:FF:000009">
    <property type="entry name" value="Elongation factor P"/>
    <property type="match status" value="1"/>
</dbReference>
<dbReference type="Pfam" id="PF08207">
    <property type="entry name" value="EFP_N"/>
    <property type="match status" value="1"/>
</dbReference>
<dbReference type="AlphaFoldDB" id="A0A5J5C3Y9"/>
<keyword evidence="10" id="KW-1185">Reference proteome</keyword>
<dbReference type="HAMAP" id="MF_00141">
    <property type="entry name" value="EF_P"/>
    <property type="match status" value="1"/>
</dbReference>
<dbReference type="Gene3D" id="2.30.30.30">
    <property type="match status" value="1"/>
</dbReference>
<keyword evidence="6" id="KW-0648">Protein biosynthesis</keyword>
<dbReference type="Proteomes" id="UP000325577">
    <property type="component" value="Linkage Group LG0"/>
</dbReference>
<feature type="domain" description="Elongation factor P C-terminal" evidence="7">
    <location>
        <begin position="194"/>
        <end position="249"/>
    </location>
</feature>
<dbReference type="InterPro" id="IPR001059">
    <property type="entry name" value="Transl_elong_P/YeiP_cen"/>
</dbReference>
<dbReference type="UniPathway" id="UPA00345"/>
<dbReference type="SMART" id="SM00841">
    <property type="entry name" value="Elong-fact-P_C"/>
    <property type="match status" value="1"/>
</dbReference>
<dbReference type="SMART" id="SM01185">
    <property type="entry name" value="EFP"/>
    <property type="match status" value="1"/>
</dbReference>
<dbReference type="CDD" id="cd04470">
    <property type="entry name" value="S1_EF-P_repeat_1"/>
    <property type="match status" value="1"/>
</dbReference>
<dbReference type="InterPro" id="IPR011768">
    <property type="entry name" value="Transl_elongation_fac_P"/>
</dbReference>
<dbReference type="InterPro" id="IPR020599">
    <property type="entry name" value="Transl_elong_fac_P/YeiP"/>
</dbReference>
<dbReference type="EMBL" id="CM018031">
    <property type="protein sequence ID" value="KAA8549676.1"/>
    <property type="molecule type" value="Genomic_DNA"/>
</dbReference>
<keyword evidence="5" id="KW-0251">Elongation factor</keyword>
<dbReference type="OrthoDB" id="10259892at2759"/>
<keyword evidence="4" id="KW-0963">Cytoplasm</keyword>
<dbReference type="FunFam" id="2.30.30.30:FF:000003">
    <property type="entry name" value="Elongation factor P"/>
    <property type="match status" value="1"/>
</dbReference>
<dbReference type="GO" id="GO:0005829">
    <property type="term" value="C:cytosol"/>
    <property type="evidence" value="ECO:0007669"/>
    <property type="project" value="UniProtKB-ARBA"/>
</dbReference>
<dbReference type="Gene3D" id="2.40.50.140">
    <property type="entry name" value="Nucleic acid-binding proteins"/>
    <property type="match status" value="2"/>
</dbReference>
<evidence type="ECO:0000256" key="3">
    <source>
        <dbReference type="ARBA" id="ARBA00009479"/>
    </source>
</evidence>
<dbReference type="Pfam" id="PF01132">
    <property type="entry name" value="EFP"/>
    <property type="match status" value="1"/>
</dbReference>
<dbReference type="InterPro" id="IPR012340">
    <property type="entry name" value="NA-bd_OB-fold"/>
</dbReference>
<dbReference type="SUPFAM" id="SSF50104">
    <property type="entry name" value="Translation proteins SH3-like domain"/>
    <property type="match status" value="1"/>
</dbReference>
<comment type="pathway">
    <text evidence="2">Protein biosynthesis; polypeptide chain elongation.</text>
</comment>
<dbReference type="GO" id="GO:0043043">
    <property type="term" value="P:peptide biosynthetic process"/>
    <property type="evidence" value="ECO:0007669"/>
    <property type="project" value="InterPro"/>
</dbReference>
<dbReference type="InterPro" id="IPR013185">
    <property type="entry name" value="Transl_elong_KOW-like"/>
</dbReference>
<reference evidence="9 10" key="1">
    <citation type="submission" date="2019-09" db="EMBL/GenBank/DDBJ databases">
        <title>A chromosome-level genome assembly of the Chinese tupelo Nyssa sinensis.</title>
        <authorList>
            <person name="Yang X."/>
            <person name="Kang M."/>
            <person name="Yang Y."/>
            <person name="Xiong H."/>
            <person name="Wang M."/>
            <person name="Zhang Z."/>
            <person name="Wang Z."/>
            <person name="Wu H."/>
            <person name="Ma T."/>
            <person name="Liu J."/>
            <person name="Xi Z."/>
        </authorList>
    </citation>
    <scope>NUCLEOTIDE SEQUENCE [LARGE SCALE GENOMIC DNA]</scope>
    <source>
        <strain evidence="9">J267</strain>
        <tissue evidence="9">Leaf</tissue>
    </source>
</reference>
<dbReference type="InterPro" id="IPR008991">
    <property type="entry name" value="Translation_prot_SH3-like_sf"/>
</dbReference>
<dbReference type="InterPro" id="IPR015365">
    <property type="entry name" value="Elong-fact-P_C"/>
</dbReference>
<name>A0A5J5C3Y9_9ASTE</name>
<dbReference type="SUPFAM" id="SSF50249">
    <property type="entry name" value="Nucleic acid-binding proteins"/>
    <property type="match status" value="2"/>
</dbReference>
<dbReference type="PANTHER" id="PTHR30053:SF14">
    <property type="entry name" value="TRANSLATION ELONGATION FACTOR KOW-LIKE DOMAIN-CONTAINING PROTEIN"/>
    <property type="match status" value="1"/>
</dbReference>
<feature type="domain" description="Translation elongation factor P/YeiP central" evidence="8">
    <location>
        <begin position="132"/>
        <end position="186"/>
    </location>
</feature>
<comment type="similarity">
    <text evidence="3">Belongs to the elongation factor P family.</text>
</comment>
<dbReference type="NCBIfam" id="NF001810">
    <property type="entry name" value="PRK00529.1"/>
    <property type="match status" value="1"/>
</dbReference>
<evidence type="ECO:0000256" key="6">
    <source>
        <dbReference type="ARBA" id="ARBA00022917"/>
    </source>
</evidence>
<dbReference type="FunFam" id="2.40.50.140:FF:000004">
    <property type="entry name" value="Elongation factor P"/>
    <property type="match status" value="1"/>
</dbReference>
<accession>A0A5J5C3Y9</accession>
<evidence type="ECO:0000313" key="10">
    <source>
        <dbReference type="Proteomes" id="UP000325577"/>
    </source>
</evidence>
<organism evidence="9 10">
    <name type="scientific">Nyssa sinensis</name>
    <dbReference type="NCBI Taxonomy" id="561372"/>
    <lineage>
        <taxon>Eukaryota</taxon>
        <taxon>Viridiplantae</taxon>
        <taxon>Streptophyta</taxon>
        <taxon>Embryophyta</taxon>
        <taxon>Tracheophyta</taxon>
        <taxon>Spermatophyta</taxon>
        <taxon>Magnoliopsida</taxon>
        <taxon>eudicotyledons</taxon>
        <taxon>Gunneridae</taxon>
        <taxon>Pentapetalae</taxon>
        <taxon>asterids</taxon>
        <taxon>Cornales</taxon>
        <taxon>Nyssaceae</taxon>
        <taxon>Nyssa</taxon>
    </lineage>
</organism>
<evidence type="ECO:0000259" key="8">
    <source>
        <dbReference type="SMART" id="SM01185"/>
    </source>
</evidence>
<evidence type="ECO:0000313" key="9">
    <source>
        <dbReference type="EMBL" id="KAA8549676.1"/>
    </source>
</evidence>
<dbReference type="Pfam" id="PF09285">
    <property type="entry name" value="Elong-fact-P_C"/>
    <property type="match status" value="1"/>
</dbReference>
<evidence type="ECO:0000256" key="1">
    <source>
        <dbReference type="ARBA" id="ARBA00004496"/>
    </source>
</evidence>
<evidence type="ECO:0000256" key="4">
    <source>
        <dbReference type="ARBA" id="ARBA00022490"/>
    </source>
</evidence>
<dbReference type="InterPro" id="IPR014722">
    <property type="entry name" value="Rib_uL2_dom2"/>
</dbReference>
<comment type="subcellular location">
    <subcellularLocation>
        <location evidence="1">Cytoplasm</location>
    </subcellularLocation>
</comment>
<dbReference type="NCBIfam" id="TIGR00038">
    <property type="entry name" value="efp"/>
    <property type="match status" value="1"/>
</dbReference>
<evidence type="ECO:0000259" key="7">
    <source>
        <dbReference type="SMART" id="SM00841"/>
    </source>
</evidence>
<gene>
    <name evidence="9" type="ORF">F0562_001306</name>
</gene>
<proteinExistence type="inferred from homology"/>
<dbReference type="GO" id="GO:0003746">
    <property type="term" value="F:translation elongation factor activity"/>
    <property type="evidence" value="ECO:0007669"/>
    <property type="project" value="UniProtKB-KW"/>
</dbReference>
<evidence type="ECO:0000256" key="5">
    <source>
        <dbReference type="ARBA" id="ARBA00022768"/>
    </source>
</evidence>
<evidence type="ECO:0000256" key="2">
    <source>
        <dbReference type="ARBA" id="ARBA00004815"/>
    </source>
</evidence>
<dbReference type="PROSITE" id="PS01275">
    <property type="entry name" value="EFP"/>
    <property type="match status" value="1"/>
</dbReference>
<protein>
    <recommendedName>
        <fullName evidence="11">Translation elongation factor P/YeiP central domain-containing protein</fullName>
    </recommendedName>
</protein>
<evidence type="ECO:0008006" key="11">
    <source>
        <dbReference type="Google" id="ProtNLM"/>
    </source>
</evidence>
<dbReference type="InterPro" id="IPR013852">
    <property type="entry name" value="Transl_elong_P/YeiP_CS"/>
</dbReference>
<sequence>MRFLCKRLSRALYLAAATSSFHRHASLISRALSTCRSSHPLTNFPDHASRGVLAAQWSATQHRGVKIRGSDVKPGQVIERKGKIYQVLKSQHNQQGRGGAVIQVELRDVDSGNKTSERIRTEEAVERVFVEEKSYKYLYTDDDVVVLMEPNTFEQLDVPKDMFGEAAVYLKDDMRVTVELYDEKPMSASVPQRVTCKVVEAQVPMKGIAATPHYKKVLLDNGLTVQVPPFILTGDEIVINTTDNSYITRA</sequence>